<comment type="similarity">
    <text evidence="8">Belongs to the glutamate 5-kinase family.</text>
</comment>
<dbReference type="CDD" id="cd21157">
    <property type="entry name" value="PUA_G5K"/>
    <property type="match status" value="1"/>
</dbReference>
<feature type="binding site" evidence="8">
    <location>
        <begin position="223"/>
        <end position="229"/>
    </location>
    <ligand>
        <name>ATP</name>
        <dbReference type="ChEBI" id="CHEBI:30616"/>
    </ligand>
</feature>
<dbReference type="Proteomes" id="UP001284901">
    <property type="component" value="Unassembled WGS sequence"/>
</dbReference>
<dbReference type="PROSITE" id="PS50890">
    <property type="entry name" value="PUA"/>
    <property type="match status" value="1"/>
</dbReference>
<keyword evidence="3 8" id="KW-0641">Proline biosynthesis</keyword>
<dbReference type="PROSITE" id="PS00902">
    <property type="entry name" value="GLUTAMATE_5_KINASE"/>
    <property type="match status" value="1"/>
</dbReference>
<dbReference type="PANTHER" id="PTHR43654">
    <property type="entry name" value="GLUTAMATE 5-KINASE"/>
    <property type="match status" value="1"/>
</dbReference>
<dbReference type="Gene3D" id="2.30.130.10">
    <property type="entry name" value="PUA domain"/>
    <property type="match status" value="1"/>
</dbReference>
<dbReference type="InterPro" id="IPR041739">
    <property type="entry name" value="G5K_ProB"/>
</dbReference>
<evidence type="ECO:0000313" key="12">
    <source>
        <dbReference type="Proteomes" id="UP001284901"/>
    </source>
</evidence>
<dbReference type="AlphaFoldDB" id="A0AAW9HLE6"/>
<dbReference type="InterPro" id="IPR015947">
    <property type="entry name" value="PUA-like_sf"/>
</dbReference>
<comment type="catalytic activity">
    <reaction evidence="8">
        <text>L-glutamate + ATP = L-glutamyl 5-phosphate + ADP</text>
        <dbReference type="Rhea" id="RHEA:14877"/>
        <dbReference type="ChEBI" id="CHEBI:29985"/>
        <dbReference type="ChEBI" id="CHEBI:30616"/>
        <dbReference type="ChEBI" id="CHEBI:58274"/>
        <dbReference type="ChEBI" id="CHEBI:456216"/>
        <dbReference type="EC" id="2.7.2.11"/>
    </reaction>
</comment>
<dbReference type="SMART" id="SM00359">
    <property type="entry name" value="PUA"/>
    <property type="match status" value="1"/>
</dbReference>
<dbReference type="RefSeq" id="WP_087070875.1">
    <property type="nucleotide sequence ID" value="NZ_CAUPFC010000002.1"/>
</dbReference>
<feature type="domain" description="PUA" evidence="9">
    <location>
        <begin position="286"/>
        <end position="361"/>
    </location>
</feature>
<dbReference type="PANTHER" id="PTHR43654:SF1">
    <property type="entry name" value="ISOPENTENYL PHOSPHATE KINASE"/>
    <property type="match status" value="1"/>
</dbReference>
<evidence type="ECO:0000256" key="7">
    <source>
        <dbReference type="ARBA" id="ARBA00022840"/>
    </source>
</evidence>
<dbReference type="EMBL" id="JAWNFV010000006">
    <property type="protein sequence ID" value="MDY5140454.1"/>
    <property type="molecule type" value="Genomic_DNA"/>
</dbReference>
<dbReference type="Proteomes" id="UP001288320">
    <property type="component" value="Unassembled WGS sequence"/>
</dbReference>
<dbReference type="Pfam" id="PF00696">
    <property type="entry name" value="AA_kinase"/>
    <property type="match status" value="1"/>
</dbReference>
<dbReference type="InterPro" id="IPR036974">
    <property type="entry name" value="PUA_sf"/>
</dbReference>
<evidence type="ECO:0000256" key="1">
    <source>
        <dbReference type="ARBA" id="ARBA00022490"/>
    </source>
</evidence>
<keyword evidence="4 8" id="KW-0808">Transferase</keyword>
<feature type="binding site" evidence="8">
    <location>
        <position position="64"/>
    </location>
    <ligand>
        <name>substrate</name>
    </ligand>
</feature>
<dbReference type="EC" id="2.7.2.11" evidence="8"/>
<dbReference type="EMBL" id="JAWNFY010000001">
    <property type="protein sequence ID" value="MDY5145502.1"/>
    <property type="molecule type" value="Genomic_DNA"/>
</dbReference>
<keyword evidence="6 8" id="KW-0418">Kinase</keyword>
<dbReference type="SUPFAM" id="SSF53633">
    <property type="entry name" value="Carbamate kinase-like"/>
    <property type="match status" value="1"/>
</dbReference>
<comment type="caution">
    <text evidence="10">The sequence shown here is derived from an EMBL/GenBank/DDBJ whole genome shotgun (WGS) entry which is preliminary data.</text>
</comment>
<gene>
    <name evidence="8 10" type="primary">proB</name>
    <name evidence="10" type="ORF">R6G74_03890</name>
    <name evidence="11" type="ORF">R6P33_00500</name>
</gene>
<keyword evidence="7 8" id="KW-0067">ATP-binding</keyword>
<comment type="pathway">
    <text evidence="8">Amino-acid biosynthesis; L-proline biosynthesis; L-glutamate 5-semialdehyde from L-glutamate: step 1/2.</text>
</comment>
<protein>
    <recommendedName>
        <fullName evidence="8">Glutamate 5-kinase</fullName>
        <ecNumber evidence="8">2.7.2.11</ecNumber>
    </recommendedName>
    <alternativeName>
        <fullName evidence="8">Gamma-glutamyl kinase</fullName>
        <shortName evidence="8">GK</shortName>
    </alternativeName>
</protein>
<keyword evidence="5 8" id="KW-0547">Nucleotide-binding</keyword>
<dbReference type="InterPro" id="IPR005715">
    <property type="entry name" value="Glu_5kinase/COase_Synthase"/>
</dbReference>
<evidence type="ECO:0000313" key="10">
    <source>
        <dbReference type="EMBL" id="MDY5140454.1"/>
    </source>
</evidence>
<dbReference type="GO" id="GO:0005524">
    <property type="term" value="F:ATP binding"/>
    <property type="evidence" value="ECO:0007669"/>
    <property type="project" value="UniProtKB-KW"/>
</dbReference>
<dbReference type="Pfam" id="PF01472">
    <property type="entry name" value="PUA"/>
    <property type="match status" value="1"/>
</dbReference>
<dbReference type="FunFam" id="3.40.1160.10:FF:000018">
    <property type="entry name" value="Glutamate 5-kinase"/>
    <property type="match status" value="1"/>
</dbReference>
<evidence type="ECO:0000256" key="4">
    <source>
        <dbReference type="ARBA" id="ARBA00022679"/>
    </source>
</evidence>
<dbReference type="SUPFAM" id="SSF88697">
    <property type="entry name" value="PUA domain-like"/>
    <property type="match status" value="1"/>
</dbReference>
<dbReference type="GeneID" id="92814067"/>
<keyword evidence="2 8" id="KW-0028">Amino-acid biosynthesis</keyword>
<dbReference type="GO" id="GO:0003723">
    <property type="term" value="F:RNA binding"/>
    <property type="evidence" value="ECO:0007669"/>
    <property type="project" value="InterPro"/>
</dbReference>
<evidence type="ECO:0000256" key="8">
    <source>
        <dbReference type="HAMAP-Rule" id="MF_00456"/>
    </source>
</evidence>
<name>A0AAW9HLE6_9ACTO</name>
<feature type="binding site" evidence="8">
    <location>
        <begin position="182"/>
        <end position="183"/>
    </location>
    <ligand>
        <name>ATP</name>
        <dbReference type="ChEBI" id="CHEBI:30616"/>
    </ligand>
</feature>
<sequence length="371" mass="38822">MSGTSSAPLTRRDCLENSRRIVIKVGSSSLTGPDGALHQETLDLLVNTIAEMHARGVDVVLVSSGAVAAGIGPLKLGRPRSLREKQAAAMVGQSRLMAAYEERFEAHDISVGQVLLTASDVTNRRHYANALTAMRTLLRLRVVPIVNENDAVATDELRFGDNDRLAALTAHLVGAGTLILLTDVDGLYTKPPSEPGATRITEVTSEDDLAGLRITGRGSAVGTGGMRTKVAAAELATSGGVGVILTHVDNVQRAVAGENVGTWFVPSTRHVSARGRWMEFAARARGRVTLDDGAVAAITGNHASLLPVGVIGVSGRFAAGDIVELCDGHGEVIARGLSAYSVEELIELVGSTRARGKKPVVHANDIVLLGS</sequence>
<dbReference type="PIRSF" id="PIRSF000729">
    <property type="entry name" value="GK"/>
    <property type="match status" value="1"/>
</dbReference>
<feature type="binding site" evidence="8">
    <location>
        <position position="150"/>
    </location>
    <ligand>
        <name>substrate</name>
    </ligand>
</feature>
<dbReference type="InterPro" id="IPR036393">
    <property type="entry name" value="AceGlu_kinase-like_sf"/>
</dbReference>
<keyword evidence="1 8" id="KW-0963">Cytoplasm</keyword>
<comment type="function">
    <text evidence="8">Catalyzes the transfer of a phosphate group to glutamate to form L-glutamate 5-phosphate.</text>
</comment>
<dbReference type="InterPro" id="IPR001048">
    <property type="entry name" value="Asp/Glu/Uridylate_kinase"/>
</dbReference>
<evidence type="ECO:0000256" key="6">
    <source>
        <dbReference type="ARBA" id="ARBA00022777"/>
    </source>
</evidence>
<dbReference type="NCBIfam" id="TIGR01027">
    <property type="entry name" value="proB"/>
    <property type="match status" value="1"/>
</dbReference>
<keyword evidence="12" id="KW-1185">Reference proteome</keyword>
<dbReference type="GO" id="GO:0005829">
    <property type="term" value="C:cytosol"/>
    <property type="evidence" value="ECO:0007669"/>
    <property type="project" value="TreeGrafter"/>
</dbReference>
<comment type="subcellular location">
    <subcellularLocation>
        <location evidence="8">Cytoplasm</location>
    </subcellularLocation>
</comment>
<dbReference type="InterPro" id="IPR019797">
    <property type="entry name" value="Glutamate_5-kinase_CS"/>
</dbReference>
<evidence type="ECO:0000256" key="2">
    <source>
        <dbReference type="ARBA" id="ARBA00022605"/>
    </source>
</evidence>
<accession>A0AAW9HLE6</accession>
<dbReference type="CDD" id="cd04242">
    <property type="entry name" value="AAK_G5K_ProB"/>
    <property type="match status" value="1"/>
</dbReference>
<dbReference type="GO" id="GO:0004349">
    <property type="term" value="F:glutamate 5-kinase activity"/>
    <property type="evidence" value="ECO:0007669"/>
    <property type="project" value="UniProtKB-UniRule"/>
</dbReference>
<evidence type="ECO:0000313" key="11">
    <source>
        <dbReference type="EMBL" id="MDY5145502.1"/>
    </source>
</evidence>
<evidence type="ECO:0000313" key="13">
    <source>
        <dbReference type="Proteomes" id="UP001288320"/>
    </source>
</evidence>
<dbReference type="InterPro" id="IPR011529">
    <property type="entry name" value="Glu_5kinase"/>
</dbReference>
<evidence type="ECO:0000256" key="3">
    <source>
        <dbReference type="ARBA" id="ARBA00022650"/>
    </source>
</evidence>
<reference evidence="10 12" key="1">
    <citation type="submission" date="2023-10" db="EMBL/GenBank/DDBJ databases">
        <title>Whole Genome based description of the genera Actinobaculum and Actinotignum reveals a complex phylogenetic relationship within the species included in the genus Actinotignum.</title>
        <authorList>
            <person name="Jensen C.S."/>
            <person name="Dargis R."/>
            <person name="Kemp M."/>
            <person name="Christensen J.J."/>
        </authorList>
    </citation>
    <scope>NUCLEOTIDE SEQUENCE</scope>
    <source>
        <strain evidence="11 12">SLA_B089</strain>
        <strain evidence="10">SLA_B245</strain>
    </source>
</reference>
<dbReference type="HAMAP" id="MF_00456">
    <property type="entry name" value="ProB"/>
    <property type="match status" value="1"/>
</dbReference>
<evidence type="ECO:0000259" key="9">
    <source>
        <dbReference type="SMART" id="SM00359"/>
    </source>
</evidence>
<evidence type="ECO:0000256" key="5">
    <source>
        <dbReference type="ARBA" id="ARBA00022741"/>
    </source>
</evidence>
<dbReference type="PRINTS" id="PR00474">
    <property type="entry name" value="GLU5KINASE"/>
</dbReference>
<feature type="binding site" evidence="8">
    <location>
        <position position="24"/>
    </location>
    <ligand>
        <name>ATP</name>
        <dbReference type="ChEBI" id="CHEBI:30616"/>
    </ligand>
</feature>
<proteinExistence type="inferred from homology"/>
<organism evidence="10 13">
    <name type="scientific">Actinotignum timonense</name>
    <dbReference type="NCBI Taxonomy" id="1870995"/>
    <lineage>
        <taxon>Bacteria</taxon>
        <taxon>Bacillati</taxon>
        <taxon>Actinomycetota</taxon>
        <taxon>Actinomycetes</taxon>
        <taxon>Actinomycetales</taxon>
        <taxon>Actinomycetaceae</taxon>
        <taxon>Actinotignum</taxon>
    </lineage>
</organism>
<dbReference type="InterPro" id="IPR002478">
    <property type="entry name" value="PUA"/>
</dbReference>
<dbReference type="Gene3D" id="3.40.1160.10">
    <property type="entry name" value="Acetylglutamate kinase-like"/>
    <property type="match status" value="1"/>
</dbReference>
<dbReference type="InterPro" id="IPR001057">
    <property type="entry name" value="Glu/AcGlu_kinase"/>
</dbReference>
<feature type="binding site" evidence="8">
    <location>
        <position position="162"/>
    </location>
    <ligand>
        <name>substrate</name>
    </ligand>
</feature>
<dbReference type="GO" id="GO:0055129">
    <property type="term" value="P:L-proline biosynthetic process"/>
    <property type="evidence" value="ECO:0007669"/>
    <property type="project" value="UniProtKB-UniRule"/>
</dbReference>